<evidence type="ECO:0000313" key="2">
    <source>
        <dbReference type="Proteomes" id="UP000277671"/>
    </source>
</evidence>
<proteinExistence type="predicted"/>
<reference evidence="1 2" key="1">
    <citation type="submission" date="2018-10" db="EMBL/GenBank/DDBJ databases">
        <title>Sequencing the genomes of 1000 actinobacteria strains.</title>
        <authorList>
            <person name="Klenk H.-P."/>
        </authorList>
    </citation>
    <scope>NUCLEOTIDE SEQUENCE [LARGE SCALE GENOMIC DNA]</scope>
    <source>
        <strain evidence="1 2">DSM 45175</strain>
    </source>
</reference>
<sequence length="48" mass="5144">MPASLYQQISNDIANQINSGAFKPGDRIPSTRQLEGHRGKGICVACSL</sequence>
<dbReference type="InterPro" id="IPR036388">
    <property type="entry name" value="WH-like_DNA-bd_sf"/>
</dbReference>
<dbReference type="EMBL" id="RBKT01000001">
    <property type="protein sequence ID" value="RKR89569.1"/>
    <property type="molecule type" value="Genomic_DNA"/>
</dbReference>
<evidence type="ECO:0000313" key="1">
    <source>
        <dbReference type="EMBL" id="RKR89569.1"/>
    </source>
</evidence>
<dbReference type="InterPro" id="IPR036390">
    <property type="entry name" value="WH_DNA-bd_sf"/>
</dbReference>
<name>A0A495JNF5_9ACTN</name>
<protein>
    <submittedName>
        <fullName evidence="1">Regulatory GntR family protein</fullName>
    </submittedName>
</protein>
<gene>
    <name evidence="1" type="ORF">BDK92_3924</name>
</gene>
<dbReference type="AlphaFoldDB" id="A0A495JNF5"/>
<organism evidence="1 2">
    <name type="scientific">Micromonospora pisi</name>
    <dbReference type="NCBI Taxonomy" id="589240"/>
    <lineage>
        <taxon>Bacteria</taxon>
        <taxon>Bacillati</taxon>
        <taxon>Actinomycetota</taxon>
        <taxon>Actinomycetes</taxon>
        <taxon>Micromonosporales</taxon>
        <taxon>Micromonosporaceae</taxon>
        <taxon>Micromonospora</taxon>
    </lineage>
</organism>
<dbReference type="Gene3D" id="1.10.10.10">
    <property type="entry name" value="Winged helix-like DNA-binding domain superfamily/Winged helix DNA-binding domain"/>
    <property type="match status" value="1"/>
</dbReference>
<dbReference type="Proteomes" id="UP000277671">
    <property type="component" value="Unassembled WGS sequence"/>
</dbReference>
<accession>A0A495JNF5</accession>
<comment type="caution">
    <text evidence="1">The sequence shown here is derived from an EMBL/GenBank/DDBJ whole genome shotgun (WGS) entry which is preliminary data.</text>
</comment>
<dbReference type="OrthoDB" id="120836at2"/>
<dbReference type="SUPFAM" id="SSF46785">
    <property type="entry name" value="Winged helix' DNA-binding domain"/>
    <property type="match status" value="1"/>
</dbReference>
<keyword evidence="2" id="KW-1185">Reference proteome</keyword>